<accession>A0A2P2N820</accession>
<proteinExistence type="predicted"/>
<dbReference type="EMBL" id="GGEC01058072">
    <property type="protein sequence ID" value="MBX38556.1"/>
    <property type="molecule type" value="Transcribed_RNA"/>
</dbReference>
<sequence length="53" mass="6284">MNQIASKPLFQDLTKLLVPFRSDIWNFSKECLMSPKIKIKNSQDIETLLFHEF</sequence>
<evidence type="ECO:0000313" key="1">
    <source>
        <dbReference type="EMBL" id="MBX38556.1"/>
    </source>
</evidence>
<reference evidence="1" key="1">
    <citation type="submission" date="2018-02" db="EMBL/GenBank/DDBJ databases">
        <title>Rhizophora mucronata_Transcriptome.</title>
        <authorList>
            <person name="Meera S.P."/>
            <person name="Sreeshan A."/>
            <person name="Augustine A."/>
        </authorList>
    </citation>
    <scope>NUCLEOTIDE SEQUENCE</scope>
    <source>
        <tissue evidence="1">Leaf</tissue>
    </source>
</reference>
<protein>
    <submittedName>
        <fullName evidence="1">Uncharacterized protein</fullName>
    </submittedName>
</protein>
<dbReference type="AlphaFoldDB" id="A0A2P2N820"/>
<name>A0A2P2N820_RHIMU</name>
<organism evidence="1">
    <name type="scientific">Rhizophora mucronata</name>
    <name type="common">Asiatic mangrove</name>
    <dbReference type="NCBI Taxonomy" id="61149"/>
    <lineage>
        <taxon>Eukaryota</taxon>
        <taxon>Viridiplantae</taxon>
        <taxon>Streptophyta</taxon>
        <taxon>Embryophyta</taxon>
        <taxon>Tracheophyta</taxon>
        <taxon>Spermatophyta</taxon>
        <taxon>Magnoliopsida</taxon>
        <taxon>eudicotyledons</taxon>
        <taxon>Gunneridae</taxon>
        <taxon>Pentapetalae</taxon>
        <taxon>rosids</taxon>
        <taxon>fabids</taxon>
        <taxon>Malpighiales</taxon>
        <taxon>Rhizophoraceae</taxon>
        <taxon>Rhizophora</taxon>
    </lineage>
</organism>